<keyword evidence="1" id="KW-1133">Transmembrane helix</keyword>
<evidence type="ECO:0000313" key="2">
    <source>
        <dbReference type="EMBL" id="MDX8031535.1"/>
    </source>
</evidence>
<name>A0ABU4T051_9PSEU</name>
<organism evidence="2 3">
    <name type="scientific">Lentzea miocenica</name>
    <dbReference type="NCBI Taxonomy" id="3095431"/>
    <lineage>
        <taxon>Bacteria</taxon>
        <taxon>Bacillati</taxon>
        <taxon>Actinomycetota</taxon>
        <taxon>Actinomycetes</taxon>
        <taxon>Pseudonocardiales</taxon>
        <taxon>Pseudonocardiaceae</taxon>
        <taxon>Lentzea</taxon>
    </lineage>
</organism>
<proteinExistence type="predicted"/>
<accession>A0ABU4T051</accession>
<dbReference type="RefSeq" id="WP_319966592.1">
    <property type="nucleotide sequence ID" value="NZ_JAXAVW010000011.1"/>
</dbReference>
<keyword evidence="3" id="KW-1185">Reference proteome</keyword>
<dbReference type="EMBL" id="JAXAVW010000011">
    <property type="protein sequence ID" value="MDX8031535.1"/>
    <property type="molecule type" value="Genomic_DNA"/>
</dbReference>
<dbReference type="Proteomes" id="UP001285521">
    <property type="component" value="Unassembled WGS sequence"/>
</dbReference>
<gene>
    <name evidence="2" type="ORF">SK803_15015</name>
</gene>
<reference evidence="2 3" key="1">
    <citation type="submission" date="2023-11" db="EMBL/GenBank/DDBJ databases">
        <title>Lentzea sokolovensis, sp. nov., Lentzea kristufkii, sp. nov., and Lentzea miocenensis, sp. nov., rare actinobacteria from Sokolov Coal Basin, Miocene lacustrine sediment, Czech Republic.</title>
        <authorList>
            <person name="Lara A."/>
            <person name="Kotroba L."/>
            <person name="Nouioui I."/>
            <person name="Neumann-Schaal M."/>
            <person name="Mast Y."/>
            <person name="Chronakova A."/>
        </authorList>
    </citation>
    <scope>NUCLEOTIDE SEQUENCE [LARGE SCALE GENOMIC DNA]</scope>
    <source>
        <strain evidence="2 3">BCCO 10_0856</strain>
    </source>
</reference>
<feature type="transmembrane region" description="Helical" evidence="1">
    <location>
        <begin position="35"/>
        <end position="56"/>
    </location>
</feature>
<protein>
    <submittedName>
        <fullName evidence="2">Uncharacterized protein</fullName>
    </submittedName>
</protein>
<keyword evidence="1" id="KW-0472">Membrane</keyword>
<keyword evidence="1" id="KW-0812">Transmembrane</keyword>
<evidence type="ECO:0000313" key="3">
    <source>
        <dbReference type="Proteomes" id="UP001285521"/>
    </source>
</evidence>
<comment type="caution">
    <text evidence="2">The sequence shown here is derived from an EMBL/GenBank/DDBJ whole genome shotgun (WGS) entry which is preliminary data.</text>
</comment>
<sequence length="375" mass="40188">MTIELPPRRALPADVKDRMRPVFTETRTRRNHTPLAVAAGVTLLIVGGLVVTRPAADEADPGRERVVAPSSQDVARCRAAIDDQGWSSTEMVVFGLRKVLVGEDGRFCELTLSRAGVAPPGFQPTRLEAGSVTYRSSNVIAGVPPLGTRTVMARENVAGVPQRSSSGIATTDFFIVHTSATMLTNELVFDDQAVPVQRFTSGSEDRITDSFESGDHDPWAPVNVLARCVDNAFNNNSATVDELRGWEPLLAAGLDRRRGMLIAHRGHQESATCAVSEPHQNGLSLIRAAPADPDATLIVDSYRTESEVFLAARTTRSARTVEVSASGTTTVTAEVTDGQFLATLNFTGGQPFSLRNVHVVARNAANEVVFEGSIG</sequence>
<evidence type="ECO:0000256" key="1">
    <source>
        <dbReference type="SAM" id="Phobius"/>
    </source>
</evidence>